<proteinExistence type="predicted"/>
<evidence type="ECO:0000313" key="1">
    <source>
        <dbReference type="EMBL" id="RJX51900.1"/>
    </source>
</evidence>
<comment type="caution">
    <text evidence="1">The sequence shown here is derived from an EMBL/GenBank/DDBJ whole genome shotgun (WGS) entry which is preliminary data.</text>
</comment>
<dbReference type="AlphaFoldDB" id="A0A3A6QSL7"/>
<reference evidence="1 2" key="1">
    <citation type="submission" date="2018-06" db="EMBL/GenBank/DDBJ databases">
        <title>Halonotius sp. F13-13 a new haloarchaeeon isolated from a solar saltern from Isla Cristina, Huelva, Spain.</title>
        <authorList>
            <person name="Duran-Viseras A."/>
            <person name="Sanchez-Porro C."/>
            <person name="Ventosa A."/>
        </authorList>
    </citation>
    <scope>NUCLEOTIDE SEQUENCE [LARGE SCALE GENOMIC DNA]</scope>
    <source>
        <strain evidence="1 2">CECT 7525</strain>
    </source>
</reference>
<keyword evidence="2" id="KW-1185">Reference proteome</keyword>
<protein>
    <submittedName>
        <fullName evidence="1">Uncharacterized protein</fullName>
    </submittedName>
</protein>
<name>A0A3A6QSL7_9EURY</name>
<sequence>MNNLGDYLEEINTALATQGEEFYYESLDDVISALENESEEYHEQAKQRATTGLGISGAGVAGKLAPEFYSQISEQVDTITQSNLATVGLVGALGVSTLPAYLTKRSLDERDEIDQMIEDLEEGNYSEGDTDFAYDVAEKLA</sequence>
<dbReference type="EMBL" id="QMDW01000001">
    <property type="protein sequence ID" value="RJX51900.1"/>
    <property type="molecule type" value="Genomic_DNA"/>
</dbReference>
<gene>
    <name evidence="1" type="ORF">DP106_00890</name>
</gene>
<accession>A0A3A6QSL7</accession>
<dbReference type="Proteomes" id="UP000281564">
    <property type="component" value="Unassembled WGS sequence"/>
</dbReference>
<organism evidence="1 2">
    <name type="scientific">Halonotius pteroides</name>
    <dbReference type="NCBI Taxonomy" id="268735"/>
    <lineage>
        <taxon>Archaea</taxon>
        <taxon>Methanobacteriati</taxon>
        <taxon>Methanobacteriota</taxon>
        <taxon>Stenosarchaea group</taxon>
        <taxon>Halobacteria</taxon>
        <taxon>Halobacteriales</taxon>
        <taxon>Haloferacaceae</taxon>
        <taxon>Halonotius</taxon>
    </lineage>
</organism>
<evidence type="ECO:0000313" key="2">
    <source>
        <dbReference type="Proteomes" id="UP000281564"/>
    </source>
</evidence>